<sequence>MLSKEKSKPTLSILIYSLAGGGAERVVSILLQELKDKYDITLVLMRDKIDYEIPQSIKIHFLENSQPDEHGILKLLKLPVLGWKYKKFCQENNIEVSLAFMNRPSYVSIFAKLFGNKAFTTISERTTPSMMYRADNLVSKISKYLIKKLYPKADFIVCNAEGNRQDLTENFGIPLALTSTIHNPFDLAKIEKLSEEPVEGIDFNKFTFVSVGRLDTGKNHTMMIDAFAKIENKNVQLIILGEGGLKVTLEEQIRFLNLEKRVFLLGFDSNPYKYFSKSDCFVFSSSYEGFPNVLVEALACALPIISTDCKSGPREILAPSSKIAFQLKDKNEVAEYGILIPINNTNKLKEMMNLMLKDIELRENYRQRAKKRAKSFDKALIVDAYIDVLERSRL</sequence>
<dbReference type="InterPro" id="IPR028098">
    <property type="entry name" value="Glyco_trans_4-like_N"/>
</dbReference>
<dbReference type="Pfam" id="PF13439">
    <property type="entry name" value="Glyco_transf_4"/>
    <property type="match status" value="1"/>
</dbReference>
<evidence type="ECO:0000256" key="1">
    <source>
        <dbReference type="ARBA" id="ARBA00022679"/>
    </source>
</evidence>
<accession>A0A6S6T3M3</accession>
<keyword evidence="4" id="KW-0328">Glycosyltransferase</keyword>
<dbReference type="EMBL" id="CACVAX010000034">
    <property type="protein sequence ID" value="CAA6811317.1"/>
    <property type="molecule type" value="Genomic_DNA"/>
</dbReference>
<dbReference type="CDD" id="cd03811">
    <property type="entry name" value="GT4_GT28_WabH-like"/>
    <property type="match status" value="1"/>
</dbReference>
<evidence type="ECO:0000259" key="2">
    <source>
        <dbReference type="Pfam" id="PF00534"/>
    </source>
</evidence>
<keyword evidence="1 4" id="KW-0808">Transferase</keyword>
<dbReference type="SUPFAM" id="SSF53756">
    <property type="entry name" value="UDP-Glycosyltransferase/glycogen phosphorylase"/>
    <property type="match status" value="1"/>
</dbReference>
<dbReference type="EC" id="2.4.1.-" evidence="4"/>
<dbReference type="Pfam" id="PF00534">
    <property type="entry name" value="Glycos_transf_1"/>
    <property type="match status" value="1"/>
</dbReference>
<protein>
    <submittedName>
        <fullName evidence="4">Alpha-1,4-N-acetylgalactosamine transferase PglJ (EC)</fullName>
        <ecNumber evidence="4">2.4.1.-</ecNumber>
    </submittedName>
</protein>
<dbReference type="AlphaFoldDB" id="A0A6S6T3M3"/>
<reference evidence="4" key="1">
    <citation type="submission" date="2020-01" db="EMBL/GenBank/DDBJ databases">
        <authorList>
            <person name="Meier V. D."/>
            <person name="Meier V D."/>
        </authorList>
    </citation>
    <scope>NUCLEOTIDE SEQUENCE</scope>
    <source>
        <strain evidence="4">HLG_WM_MAG_04</strain>
    </source>
</reference>
<feature type="domain" description="Glycosyltransferase subfamily 4-like N-terminal" evidence="3">
    <location>
        <begin position="21"/>
        <end position="188"/>
    </location>
</feature>
<dbReference type="GO" id="GO:0009103">
    <property type="term" value="P:lipopolysaccharide biosynthetic process"/>
    <property type="evidence" value="ECO:0007669"/>
    <property type="project" value="TreeGrafter"/>
</dbReference>
<dbReference type="PANTHER" id="PTHR46401:SF2">
    <property type="entry name" value="GLYCOSYLTRANSFERASE WBBK-RELATED"/>
    <property type="match status" value="1"/>
</dbReference>
<gene>
    <name evidence="4" type="ORF">HELGO_WM5408</name>
</gene>
<proteinExistence type="predicted"/>
<evidence type="ECO:0000313" key="4">
    <source>
        <dbReference type="EMBL" id="CAA6811317.1"/>
    </source>
</evidence>
<dbReference type="PANTHER" id="PTHR46401">
    <property type="entry name" value="GLYCOSYLTRANSFERASE WBBK-RELATED"/>
    <property type="match status" value="1"/>
</dbReference>
<dbReference type="Gene3D" id="3.40.50.2000">
    <property type="entry name" value="Glycogen Phosphorylase B"/>
    <property type="match status" value="2"/>
</dbReference>
<dbReference type="GO" id="GO:0016757">
    <property type="term" value="F:glycosyltransferase activity"/>
    <property type="evidence" value="ECO:0007669"/>
    <property type="project" value="UniProtKB-KW"/>
</dbReference>
<dbReference type="InterPro" id="IPR001296">
    <property type="entry name" value="Glyco_trans_1"/>
</dbReference>
<evidence type="ECO:0000259" key="3">
    <source>
        <dbReference type="Pfam" id="PF13439"/>
    </source>
</evidence>
<organism evidence="4">
    <name type="scientific">uncultured Sulfurovum sp</name>
    <dbReference type="NCBI Taxonomy" id="269237"/>
    <lineage>
        <taxon>Bacteria</taxon>
        <taxon>Pseudomonadati</taxon>
        <taxon>Campylobacterota</taxon>
        <taxon>Epsilonproteobacteria</taxon>
        <taxon>Campylobacterales</taxon>
        <taxon>Sulfurovaceae</taxon>
        <taxon>Sulfurovum</taxon>
        <taxon>environmental samples</taxon>
    </lineage>
</organism>
<name>A0A6S6T3M3_9BACT</name>
<feature type="domain" description="Glycosyl transferase family 1" evidence="2">
    <location>
        <begin position="197"/>
        <end position="372"/>
    </location>
</feature>